<feature type="transmembrane region" description="Helical" evidence="9">
    <location>
        <begin position="254"/>
        <end position="277"/>
    </location>
</feature>
<feature type="domain" description="Cation efflux protein transmembrane" evidence="10">
    <location>
        <begin position="9"/>
        <end position="314"/>
    </location>
</feature>
<feature type="region of interest" description="Disordered" evidence="8">
    <location>
        <begin position="209"/>
        <end position="247"/>
    </location>
</feature>
<evidence type="ECO:0000256" key="1">
    <source>
        <dbReference type="ARBA" id="ARBA00004141"/>
    </source>
</evidence>
<evidence type="ECO:0000256" key="7">
    <source>
        <dbReference type="ARBA" id="ARBA00023136"/>
    </source>
</evidence>
<dbReference type="Pfam" id="PF01545">
    <property type="entry name" value="Cation_efflux"/>
    <property type="match status" value="1"/>
</dbReference>
<keyword evidence="6 9" id="KW-1133">Transmembrane helix</keyword>
<dbReference type="Gene3D" id="1.20.1510.10">
    <property type="entry name" value="Cation efflux protein transmembrane domain"/>
    <property type="match status" value="2"/>
</dbReference>
<dbReference type="PANTHER" id="PTHR45820:SF4">
    <property type="entry name" value="ZINC TRANSPORTER 63C, ISOFORM F"/>
    <property type="match status" value="1"/>
</dbReference>
<keyword evidence="3" id="KW-0813">Transport</keyword>
<dbReference type="GO" id="GO:0006882">
    <property type="term" value="P:intracellular zinc ion homeostasis"/>
    <property type="evidence" value="ECO:0007669"/>
    <property type="project" value="TreeGrafter"/>
</dbReference>
<dbReference type="InterPro" id="IPR027470">
    <property type="entry name" value="Cation_efflux_CTD"/>
</dbReference>
<evidence type="ECO:0000313" key="13">
    <source>
        <dbReference type="Proteomes" id="UP000320333"/>
    </source>
</evidence>
<dbReference type="InterPro" id="IPR058533">
    <property type="entry name" value="Cation_efflux_TM"/>
</dbReference>
<protein>
    <recommendedName>
        <fullName evidence="14">Cation efflux protein cytoplasmic domain-containing protein</fullName>
    </recommendedName>
</protein>
<evidence type="ECO:0000256" key="4">
    <source>
        <dbReference type="ARBA" id="ARBA00022692"/>
    </source>
</evidence>
<evidence type="ECO:0000256" key="3">
    <source>
        <dbReference type="ARBA" id="ARBA00022448"/>
    </source>
</evidence>
<dbReference type="InterPro" id="IPR036837">
    <property type="entry name" value="Cation_efflux_CTD_sf"/>
</dbReference>
<comment type="similarity">
    <text evidence="2">Belongs to the cation diffusion facilitator (CDF) transporter (TC 2.A.4) family. SLC30A subfamily.</text>
</comment>
<dbReference type="EMBL" id="QEAP01000076">
    <property type="protein sequence ID" value="TPX75564.1"/>
    <property type="molecule type" value="Genomic_DNA"/>
</dbReference>
<dbReference type="SUPFAM" id="SSF161111">
    <property type="entry name" value="Cation efflux protein transmembrane domain-like"/>
    <property type="match status" value="1"/>
</dbReference>
<dbReference type="GO" id="GO:0016020">
    <property type="term" value="C:membrane"/>
    <property type="evidence" value="ECO:0007669"/>
    <property type="project" value="UniProtKB-SubCell"/>
</dbReference>
<comment type="caution">
    <text evidence="12">The sequence shown here is derived from an EMBL/GenBank/DDBJ whole genome shotgun (WGS) entry which is preliminary data.</text>
</comment>
<evidence type="ECO:0000259" key="10">
    <source>
        <dbReference type="Pfam" id="PF01545"/>
    </source>
</evidence>
<dbReference type="OrthoDB" id="9944568at2759"/>
<feature type="transmembrane region" description="Helical" evidence="9">
    <location>
        <begin position="12"/>
        <end position="33"/>
    </location>
</feature>
<dbReference type="InterPro" id="IPR002524">
    <property type="entry name" value="Cation_efflux"/>
</dbReference>
<keyword evidence="7 9" id="KW-0472">Membrane</keyword>
<dbReference type="SUPFAM" id="SSF160240">
    <property type="entry name" value="Cation efflux protein cytoplasmic domain-like"/>
    <property type="match status" value="1"/>
</dbReference>
<organism evidence="12 13">
    <name type="scientific">Chytriomyces confervae</name>
    <dbReference type="NCBI Taxonomy" id="246404"/>
    <lineage>
        <taxon>Eukaryota</taxon>
        <taxon>Fungi</taxon>
        <taxon>Fungi incertae sedis</taxon>
        <taxon>Chytridiomycota</taxon>
        <taxon>Chytridiomycota incertae sedis</taxon>
        <taxon>Chytridiomycetes</taxon>
        <taxon>Chytridiales</taxon>
        <taxon>Chytriomycetaceae</taxon>
        <taxon>Chytriomyces</taxon>
    </lineage>
</organism>
<dbReference type="STRING" id="246404.A0A507FH19"/>
<feature type="transmembrane region" description="Helical" evidence="9">
    <location>
        <begin position="76"/>
        <end position="98"/>
    </location>
</feature>
<feature type="domain" description="Cation efflux protein cytoplasmic" evidence="11">
    <location>
        <begin position="319"/>
        <end position="370"/>
    </location>
</feature>
<sequence>MLERETKIKIVASLTLLIFLLEIIAGYLTGSIALVADSFHMLSDLVALFVALRAIRLAKQRNHSAQFTFGFQRAEILGAFANAVFLLALCFTIVVDAIKRFAEPADVENPKLVLIVGCVGLGANLLGMVMFGGHLTHSHSDGHSHSHDSNHKHNESSRNKHSHLERKDSLEVVEMESIAVPSSSAQVPMRYGAHAQASIIAEADRLKGENAARQNESLHSDEHSHNHGKDSHASHNHGSSNDGHNHQNMNMQGVFLHLLGDALGSVGVIVSSLILLYTTGSWRVYIDPLISLLISGLIVSTAVPLVRSASFILLQGAPSSVSMDALRKEILSLPGVLQVHELHVWGLSDDKAVASVHIRCPRPSPQNPQEWNYMHVASSVKRLLHTYGIHSTTVQPEYPMQRSSDCVSDGEESDGFSQDAVLVPGEDETEEGCLLKCEETSCNEQLCCPEDLKEKE</sequence>
<dbReference type="NCBIfam" id="TIGR01297">
    <property type="entry name" value="CDF"/>
    <property type="match status" value="2"/>
</dbReference>
<feature type="region of interest" description="Disordered" evidence="8">
    <location>
        <begin position="138"/>
        <end position="168"/>
    </location>
</feature>
<dbReference type="AlphaFoldDB" id="A0A507FH19"/>
<evidence type="ECO:0000256" key="6">
    <source>
        <dbReference type="ARBA" id="ARBA00022989"/>
    </source>
</evidence>
<keyword evidence="13" id="KW-1185">Reference proteome</keyword>
<name>A0A507FH19_9FUNG</name>
<feature type="transmembrane region" description="Helical" evidence="9">
    <location>
        <begin position="39"/>
        <end position="55"/>
    </location>
</feature>
<dbReference type="Proteomes" id="UP000320333">
    <property type="component" value="Unassembled WGS sequence"/>
</dbReference>
<feature type="transmembrane region" description="Helical" evidence="9">
    <location>
        <begin position="110"/>
        <end position="131"/>
    </location>
</feature>
<gene>
    <name evidence="12" type="ORF">CcCBS67573_g03166</name>
</gene>
<evidence type="ECO:0000259" key="11">
    <source>
        <dbReference type="Pfam" id="PF16916"/>
    </source>
</evidence>
<evidence type="ECO:0000313" key="12">
    <source>
        <dbReference type="EMBL" id="TPX75564.1"/>
    </source>
</evidence>
<evidence type="ECO:0008006" key="14">
    <source>
        <dbReference type="Google" id="ProtNLM"/>
    </source>
</evidence>
<dbReference type="GO" id="GO:0005385">
    <property type="term" value="F:zinc ion transmembrane transporter activity"/>
    <property type="evidence" value="ECO:0007669"/>
    <property type="project" value="TreeGrafter"/>
</dbReference>
<reference evidence="12 13" key="1">
    <citation type="journal article" date="2019" name="Sci. Rep.">
        <title>Comparative genomics of chytrid fungi reveal insights into the obligate biotrophic and pathogenic lifestyle of Synchytrium endobioticum.</title>
        <authorList>
            <person name="van de Vossenberg B.T.L.H."/>
            <person name="Warris S."/>
            <person name="Nguyen H.D.T."/>
            <person name="van Gent-Pelzer M.P.E."/>
            <person name="Joly D.L."/>
            <person name="van de Geest H.C."/>
            <person name="Bonants P.J.M."/>
            <person name="Smith D.S."/>
            <person name="Levesque C.A."/>
            <person name="van der Lee T.A.J."/>
        </authorList>
    </citation>
    <scope>NUCLEOTIDE SEQUENCE [LARGE SCALE GENOMIC DNA]</scope>
    <source>
        <strain evidence="12 13">CBS 675.73</strain>
    </source>
</reference>
<evidence type="ECO:0000256" key="8">
    <source>
        <dbReference type="SAM" id="MobiDB-lite"/>
    </source>
</evidence>
<evidence type="ECO:0000256" key="5">
    <source>
        <dbReference type="ARBA" id="ARBA00022833"/>
    </source>
</evidence>
<feature type="compositionally biased region" description="Basic and acidic residues" evidence="8">
    <location>
        <begin position="138"/>
        <end position="158"/>
    </location>
</feature>
<keyword evidence="4 9" id="KW-0812">Transmembrane</keyword>
<dbReference type="PANTHER" id="PTHR45820">
    <property type="entry name" value="FI23527P1"/>
    <property type="match status" value="1"/>
</dbReference>
<feature type="transmembrane region" description="Helical" evidence="9">
    <location>
        <begin position="289"/>
        <end position="314"/>
    </location>
</feature>
<evidence type="ECO:0000256" key="9">
    <source>
        <dbReference type="SAM" id="Phobius"/>
    </source>
</evidence>
<proteinExistence type="inferred from homology"/>
<evidence type="ECO:0000256" key="2">
    <source>
        <dbReference type="ARBA" id="ARBA00008873"/>
    </source>
</evidence>
<dbReference type="Pfam" id="PF16916">
    <property type="entry name" value="ZT_dimer"/>
    <property type="match status" value="1"/>
</dbReference>
<accession>A0A507FH19</accession>
<feature type="compositionally biased region" description="Basic and acidic residues" evidence="8">
    <location>
        <begin position="209"/>
        <end position="233"/>
    </location>
</feature>
<dbReference type="InterPro" id="IPR027469">
    <property type="entry name" value="Cation_efflux_TMD_sf"/>
</dbReference>
<feature type="compositionally biased region" description="Low complexity" evidence="8">
    <location>
        <begin position="236"/>
        <end position="247"/>
    </location>
</feature>
<keyword evidence="5" id="KW-0862">Zinc</keyword>
<comment type="subcellular location">
    <subcellularLocation>
        <location evidence="1">Membrane</location>
        <topology evidence="1">Multi-pass membrane protein</topology>
    </subcellularLocation>
</comment>